<proteinExistence type="inferred from homology"/>
<dbReference type="Gene3D" id="3.30.160.60">
    <property type="entry name" value="Classic Zinc Finger"/>
    <property type="match status" value="4"/>
</dbReference>
<evidence type="ECO:0000256" key="6">
    <source>
        <dbReference type="ARBA" id="ARBA00022833"/>
    </source>
</evidence>
<keyword evidence="7" id="KW-0539">Nucleus</keyword>
<dbReference type="GO" id="GO:0005634">
    <property type="term" value="C:nucleus"/>
    <property type="evidence" value="ECO:0007669"/>
    <property type="project" value="UniProtKB-SubCell"/>
</dbReference>
<dbReference type="FunFam" id="3.30.160.60:FF:001498">
    <property type="entry name" value="Zinc finger protein 404"/>
    <property type="match status" value="1"/>
</dbReference>
<dbReference type="PROSITE" id="PS00028">
    <property type="entry name" value="ZINC_FINGER_C2H2_1"/>
    <property type="match status" value="4"/>
</dbReference>
<comment type="similarity">
    <text evidence="2">Belongs to the krueppel C2H2-type zinc-finger protein family.</text>
</comment>
<dbReference type="GO" id="GO:0008270">
    <property type="term" value="F:zinc ion binding"/>
    <property type="evidence" value="ECO:0007669"/>
    <property type="project" value="UniProtKB-KW"/>
</dbReference>
<evidence type="ECO:0000256" key="7">
    <source>
        <dbReference type="ARBA" id="ARBA00023242"/>
    </source>
</evidence>
<gene>
    <name evidence="10" type="primary">ZFP2_1</name>
    <name evidence="10" type="ORF">g.8276</name>
</gene>
<dbReference type="EMBL" id="GGMR01017750">
    <property type="protein sequence ID" value="MBY30369.1"/>
    <property type="molecule type" value="Transcribed_RNA"/>
</dbReference>
<keyword evidence="6" id="KW-0862">Zinc</keyword>
<feature type="domain" description="C2H2-type" evidence="9">
    <location>
        <begin position="138"/>
        <end position="165"/>
    </location>
</feature>
<evidence type="ECO:0000256" key="8">
    <source>
        <dbReference type="PROSITE-ProRule" id="PRU00042"/>
    </source>
</evidence>
<dbReference type="SUPFAM" id="SSF57667">
    <property type="entry name" value="beta-beta-alpha zinc fingers"/>
    <property type="match status" value="3"/>
</dbReference>
<dbReference type="InterPro" id="IPR013087">
    <property type="entry name" value="Znf_C2H2_type"/>
</dbReference>
<evidence type="ECO:0000256" key="1">
    <source>
        <dbReference type="ARBA" id="ARBA00004123"/>
    </source>
</evidence>
<keyword evidence="4" id="KW-0677">Repeat</keyword>
<evidence type="ECO:0000256" key="5">
    <source>
        <dbReference type="ARBA" id="ARBA00022771"/>
    </source>
</evidence>
<organism evidence="10">
    <name type="scientific">Schizaphis graminum</name>
    <name type="common">Green bug aphid</name>
    <dbReference type="NCBI Taxonomy" id="13262"/>
    <lineage>
        <taxon>Eukaryota</taxon>
        <taxon>Metazoa</taxon>
        <taxon>Ecdysozoa</taxon>
        <taxon>Arthropoda</taxon>
        <taxon>Hexapoda</taxon>
        <taxon>Insecta</taxon>
        <taxon>Pterygota</taxon>
        <taxon>Neoptera</taxon>
        <taxon>Paraneoptera</taxon>
        <taxon>Hemiptera</taxon>
        <taxon>Sternorrhyncha</taxon>
        <taxon>Aphidomorpha</taxon>
        <taxon>Aphidoidea</taxon>
        <taxon>Aphididae</taxon>
        <taxon>Aphidini</taxon>
        <taxon>Schizaphis</taxon>
    </lineage>
</organism>
<dbReference type="AlphaFoldDB" id="A0A2S2PLP7"/>
<evidence type="ECO:0000259" key="9">
    <source>
        <dbReference type="PROSITE" id="PS50157"/>
    </source>
</evidence>
<feature type="domain" description="C2H2-type" evidence="9">
    <location>
        <begin position="82"/>
        <end position="109"/>
    </location>
</feature>
<keyword evidence="3" id="KW-0479">Metal-binding</keyword>
<dbReference type="GO" id="GO:0006355">
    <property type="term" value="P:regulation of DNA-templated transcription"/>
    <property type="evidence" value="ECO:0007669"/>
    <property type="project" value="UniProtKB-ARBA"/>
</dbReference>
<dbReference type="InterPro" id="IPR036236">
    <property type="entry name" value="Znf_C2H2_sf"/>
</dbReference>
<evidence type="ECO:0000256" key="4">
    <source>
        <dbReference type="ARBA" id="ARBA00022737"/>
    </source>
</evidence>
<reference evidence="10" key="1">
    <citation type="submission" date="2018-04" db="EMBL/GenBank/DDBJ databases">
        <title>Transcriptome of Schizaphis graminum biotype I.</title>
        <authorList>
            <person name="Scully E.D."/>
            <person name="Geib S.M."/>
            <person name="Palmer N.A."/>
            <person name="Koch K."/>
            <person name="Bradshaw J."/>
            <person name="Heng-Moss T."/>
            <person name="Sarath G."/>
        </authorList>
    </citation>
    <scope>NUCLEOTIDE SEQUENCE</scope>
</reference>
<evidence type="ECO:0000256" key="3">
    <source>
        <dbReference type="ARBA" id="ARBA00022723"/>
    </source>
</evidence>
<dbReference type="FunFam" id="3.30.160.60:FF:002343">
    <property type="entry name" value="Zinc finger protein 33A"/>
    <property type="match status" value="1"/>
</dbReference>
<keyword evidence="5 8" id="KW-0863">Zinc-finger</keyword>
<evidence type="ECO:0000313" key="10">
    <source>
        <dbReference type="EMBL" id="MBY30369.1"/>
    </source>
</evidence>
<feature type="domain" description="C2H2-type" evidence="9">
    <location>
        <begin position="110"/>
        <end position="137"/>
    </location>
</feature>
<evidence type="ECO:0000256" key="2">
    <source>
        <dbReference type="ARBA" id="ARBA00006991"/>
    </source>
</evidence>
<sequence length="228" mass="26205">MKNMEFTLNNHLMMCRQTEMREKKPYLRYVSNQRIVIISELTVHPRMCTDKSYPSCGVCGKEFSSNSALTVHQRTHTGEKPYDCNECGKSFSQKTNLINHLRTHAGEKPYNCDECEKSFSQKTNLINHLRTHTGEKPYECDECGNSFSQKSSLTRHLRKHIDKKPYRCGVCDNKKFSLSATLTKPGGRTRARSCAAVTCNTRVTIKGRTRSQCFFLYGRVGKWHDTVC</sequence>
<protein>
    <submittedName>
        <fullName evidence="10">Zinc finger protein</fullName>
    </submittedName>
</protein>
<dbReference type="FunFam" id="3.30.160.60:FF:003288">
    <property type="entry name" value="Uncharacterized protein"/>
    <property type="match status" value="1"/>
</dbReference>
<dbReference type="SMART" id="SM00355">
    <property type="entry name" value="ZnF_C2H2"/>
    <property type="match status" value="4"/>
</dbReference>
<name>A0A2S2PLP7_SCHGA</name>
<comment type="subcellular location">
    <subcellularLocation>
        <location evidence="1">Nucleus</location>
    </subcellularLocation>
</comment>
<dbReference type="FunFam" id="3.30.160.60:FF:000824">
    <property type="entry name" value="Zinc finger protein 184"/>
    <property type="match status" value="1"/>
</dbReference>
<dbReference type="InterPro" id="IPR050826">
    <property type="entry name" value="Krueppel_C2H2_ZnFinger"/>
</dbReference>
<dbReference type="Pfam" id="PF00096">
    <property type="entry name" value="zf-C2H2"/>
    <property type="match status" value="4"/>
</dbReference>
<feature type="domain" description="C2H2-type" evidence="9">
    <location>
        <begin position="54"/>
        <end position="81"/>
    </location>
</feature>
<accession>A0A2S2PLP7</accession>
<dbReference type="PANTHER" id="PTHR24377">
    <property type="entry name" value="IP01015P-RELATED"/>
    <property type="match status" value="1"/>
</dbReference>
<dbReference type="PROSITE" id="PS50157">
    <property type="entry name" value="ZINC_FINGER_C2H2_2"/>
    <property type="match status" value="4"/>
</dbReference>